<dbReference type="Proteomes" id="UP001249076">
    <property type="component" value="Unassembled WGS sequence"/>
</dbReference>
<comment type="caution">
    <text evidence="1">The sequence shown here is derived from an EMBL/GenBank/DDBJ whole genome shotgun (WGS) entry which is preliminary data.</text>
</comment>
<proteinExistence type="predicted"/>
<protein>
    <submittedName>
        <fullName evidence="1">Uncharacterized protein</fullName>
    </submittedName>
</protein>
<organism evidence="1 2">
    <name type="scientific">Acidovorax delafieldii</name>
    <name type="common">Pseudomonas delafieldii</name>
    <dbReference type="NCBI Taxonomy" id="47920"/>
    <lineage>
        <taxon>Bacteria</taxon>
        <taxon>Pseudomonadati</taxon>
        <taxon>Pseudomonadota</taxon>
        <taxon>Betaproteobacteria</taxon>
        <taxon>Burkholderiales</taxon>
        <taxon>Comamonadaceae</taxon>
        <taxon>Acidovorax</taxon>
    </lineage>
</organism>
<keyword evidence="2" id="KW-1185">Reference proteome</keyword>
<sequence length="68" mass="7777">MYYEEKFINGVLHYRTSPSGEWQSDTSARSLAANVLLGLSEEKRLSVFRLFCTHCGANDPTCKCWNDE</sequence>
<name>A0ABU1RF19_ACIDE</name>
<gene>
    <name evidence="1" type="ORF">J2W93_002204</name>
</gene>
<dbReference type="EMBL" id="JAVDTS010000003">
    <property type="protein sequence ID" value="MDR6837366.1"/>
    <property type="molecule type" value="Genomic_DNA"/>
</dbReference>
<evidence type="ECO:0000313" key="1">
    <source>
        <dbReference type="EMBL" id="MDR6837366.1"/>
    </source>
</evidence>
<reference evidence="1 2" key="1">
    <citation type="submission" date="2023-07" db="EMBL/GenBank/DDBJ databases">
        <title>Sorghum-associated microbial communities from plants grown in Nebraska, USA.</title>
        <authorList>
            <person name="Schachtman D."/>
        </authorList>
    </citation>
    <scope>NUCLEOTIDE SEQUENCE [LARGE SCALE GENOMIC DNA]</scope>
    <source>
        <strain evidence="1 2">BE105</strain>
    </source>
</reference>
<accession>A0ABU1RF19</accession>
<evidence type="ECO:0000313" key="2">
    <source>
        <dbReference type="Proteomes" id="UP001249076"/>
    </source>
</evidence>